<dbReference type="SUPFAM" id="SSF55608">
    <property type="entry name" value="Homing endonucleases"/>
    <property type="match status" value="1"/>
</dbReference>
<dbReference type="InterPro" id="IPR003587">
    <property type="entry name" value="Hint_dom_N"/>
</dbReference>
<feature type="domain" description="DOD-type homing endonuclease" evidence="7">
    <location>
        <begin position="249"/>
        <end position="386"/>
    </location>
</feature>
<dbReference type="SUPFAM" id="SSF51294">
    <property type="entry name" value="Hedgehog/intein (Hint) domain"/>
    <property type="match status" value="2"/>
</dbReference>
<evidence type="ECO:0000256" key="1">
    <source>
        <dbReference type="ARBA" id="ARBA00022741"/>
    </source>
</evidence>
<keyword evidence="3" id="KW-0347">Helicase</keyword>
<evidence type="ECO:0000256" key="2">
    <source>
        <dbReference type="ARBA" id="ARBA00022801"/>
    </source>
</evidence>
<dbReference type="InterPro" id="IPR036844">
    <property type="entry name" value="Hint_dom_sf"/>
</dbReference>
<keyword evidence="1" id="KW-0547">Nucleotide-binding</keyword>
<dbReference type="PROSITE" id="PS50818">
    <property type="entry name" value="INTEIN_C_TER"/>
    <property type="match status" value="1"/>
</dbReference>
<dbReference type="CDD" id="cd00081">
    <property type="entry name" value="Hint"/>
    <property type="match status" value="1"/>
</dbReference>
<keyword evidence="2" id="KW-0378">Hydrolase</keyword>
<dbReference type="PROSITE" id="PS50817">
    <property type="entry name" value="INTEIN_N_TER"/>
    <property type="match status" value="1"/>
</dbReference>
<dbReference type="PANTHER" id="PTHR11274">
    <property type="entry name" value="RAD25/XP-B DNA REPAIR HELICASE"/>
    <property type="match status" value="1"/>
</dbReference>
<dbReference type="InterPro" id="IPR027417">
    <property type="entry name" value="P-loop_NTPase"/>
</dbReference>
<evidence type="ECO:0000256" key="5">
    <source>
        <dbReference type="ARBA" id="ARBA00022840"/>
    </source>
</evidence>
<dbReference type="InterPro" id="IPR006141">
    <property type="entry name" value="Intein_N"/>
</dbReference>
<dbReference type="GO" id="GO:0016539">
    <property type="term" value="P:intein-mediated protein splicing"/>
    <property type="evidence" value="ECO:0007669"/>
    <property type="project" value="InterPro"/>
</dbReference>
<dbReference type="SUPFAM" id="SSF52540">
    <property type="entry name" value="P-loop containing nucleoside triphosphate hydrolases"/>
    <property type="match status" value="1"/>
</dbReference>
<dbReference type="Pfam" id="PF04851">
    <property type="entry name" value="ResIII"/>
    <property type="match status" value="1"/>
</dbReference>
<organism evidence="8">
    <name type="scientific">viral metagenome</name>
    <dbReference type="NCBI Taxonomy" id="1070528"/>
    <lineage>
        <taxon>unclassified sequences</taxon>
        <taxon>metagenomes</taxon>
        <taxon>organismal metagenomes</taxon>
    </lineage>
</organism>
<dbReference type="EMBL" id="MN740357">
    <property type="protein sequence ID" value="QHU02445.1"/>
    <property type="molecule type" value="Genomic_DNA"/>
</dbReference>
<dbReference type="InterPro" id="IPR007869">
    <property type="entry name" value="Homing_endonuc_PI-Sce"/>
</dbReference>
<dbReference type="Gene3D" id="3.10.28.10">
    <property type="entry name" value="Homing endonucleases"/>
    <property type="match status" value="2"/>
</dbReference>
<dbReference type="GO" id="GO:0004519">
    <property type="term" value="F:endonuclease activity"/>
    <property type="evidence" value="ECO:0007669"/>
    <property type="project" value="InterPro"/>
</dbReference>
<keyword evidence="6" id="KW-0651">Protein splicing</keyword>
<dbReference type="PRINTS" id="PR00379">
    <property type="entry name" value="INTEIN"/>
</dbReference>
<dbReference type="InterPro" id="IPR004042">
    <property type="entry name" value="Intein_endonuc_central"/>
</dbReference>
<dbReference type="GO" id="GO:0004386">
    <property type="term" value="F:helicase activity"/>
    <property type="evidence" value="ECO:0007669"/>
    <property type="project" value="UniProtKB-KW"/>
</dbReference>
<dbReference type="InterPro" id="IPR030934">
    <property type="entry name" value="Intein_C"/>
</dbReference>
<evidence type="ECO:0000259" key="7">
    <source>
        <dbReference type="PROSITE" id="PS50819"/>
    </source>
</evidence>
<accession>A0A6C0J9I6</accession>
<dbReference type="GO" id="GO:0003677">
    <property type="term" value="F:DNA binding"/>
    <property type="evidence" value="ECO:0007669"/>
    <property type="project" value="InterPro"/>
</dbReference>
<dbReference type="InterPro" id="IPR027434">
    <property type="entry name" value="Homing_endonucl"/>
</dbReference>
<dbReference type="AlphaFoldDB" id="A0A6C0J9I6"/>
<evidence type="ECO:0000256" key="3">
    <source>
        <dbReference type="ARBA" id="ARBA00022806"/>
    </source>
</evidence>
<dbReference type="InterPro" id="IPR050615">
    <property type="entry name" value="ATP-dep_DNA_Helicase"/>
</dbReference>
<dbReference type="InterPro" id="IPR007868">
    <property type="entry name" value="Hom_end_hint"/>
</dbReference>
<keyword evidence="5" id="KW-0067">ATP-binding</keyword>
<dbReference type="Gene3D" id="3.40.50.300">
    <property type="entry name" value="P-loop containing nucleotide triphosphate hydrolases"/>
    <property type="match status" value="2"/>
</dbReference>
<dbReference type="SMART" id="SM00306">
    <property type="entry name" value="HintN"/>
    <property type="match status" value="2"/>
</dbReference>
<dbReference type="Pfam" id="PF05203">
    <property type="entry name" value="Hom_end_hint"/>
    <property type="match status" value="1"/>
</dbReference>
<dbReference type="Pfam" id="PF05204">
    <property type="entry name" value="Hom_end"/>
    <property type="match status" value="1"/>
</dbReference>
<name>A0A6C0J9I6_9ZZZZ</name>
<evidence type="ECO:0000313" key="8">
    <source>
        <dbReference type="EMBL" id="QHU02445.1"/>
    </source>
</evidence>
<dbReference type="PROSITE" id="PS50819">
    <property type="entry name" value="INTEIN_ENDONUCLEASE"/>
    <property type="match status" value="1"/>
</dbReference>
<dbReference type="Gene3D" id="2.170.16.10">
    <property type="entry name" value="Hedgehog/Intein (Hint) domain"/>
    <property type="match status" value="2"/>
</dbReference>
<dbReference type="NCBIfam" id="TIGR01443">
    <property type="entry name" value="intein_Cterm"/>
    <property type="match status" value="1"/>
</dbReference>
<sequence>MSDDDIATYIGWNGYTIYKENISVQEQQMLRKELNVKPFVPKSSLTKPQPFPVYRESKNKMYVPRFYGMEVYGEPDELRIDDGKKINVNFKGELRPKQKPVVEKFMKHIKKKHSGLLALHTGFGKCLNFGTPIMLSNGKIKMVENIKVGDKLMGDDSTPRTVLSLARGREMMYDIIPTKGDKYTVNESHILSLRCGYSNGNKNYIKDKIIDIELKDFLKLPKTIKNHLLKGYRVPINFPEKPVDLDPYVLGYWLGDGTSSYPQITTIDEPVVEYFKMYCEEQGLFLRQGLGRNNITYTMSSGKANRKGISGSSGKNPVLNMLKKHNLINNKHIPHIYKCNSKSVRLELLAGIIDSDGYYCNGCYEVIQKNETLLDDIIYIARSLGFAAYKKKCEKSCMYKGERKTGTYYRTHIHGEGIEYIPVKLERKKANKKKQIKNVLNTGIKVVKKEVDEYFGFEIDGNRRFVLGDFTVTHNTCLALNIISKIKLKTLIVVHKEFLLRQWVERIEQFLPDAKVGKIQAKTIDTEGKDIVICMLQSLSMKEYPKDMFKEYGFSIYDECFPYKTKIHTENGLINIGSLYEEWKNKEVLPKILSFNRITKKFEYKYMSFAWRKERKDLIKIKMSKRVINCTPEHKILTKNGYIEANKLKIGDLIISKYDKTHIDNIISPVLNEDYGYLKVTSVNYFENKGANRCNKPYVYDIEVQDNHNFVIGSDKEYIDGPVVSNCHHLGAEVFSKAFYKVVTKYSLGLSATINRKDGLTKVIKWFLGDVVCKLERKGEDNVLVKVINYETTDEEFNNVLLNFRGQVNYTGMIKKLCEFNRRSEFILRVLYDLLKDNPNQQIMILAHQKKLLQYLHDAIKHRTIATVGYYVGGMKEKDLKISEGKKVIIATYAMAEEGLDIKSLTSLIMATPKVDVRQSVGRILRQKHNQAVVVDIVDSHSLFQRHFTKRKTFYKKSKFKIIQTNMDGYQNGKWETIYDPVNNIKKAFSKTKNEDKLLQGVCLIEN</sequence>
<dbReference type="InterPro" id="IPR006935">
    <property type="entry name" value="Helicase/UvrB_N"/>
</dbReference>
<dbReference type="GO" id="GO:0016787">
    <property type="term" value="F:hydrolase activity"/>
    <property type="evidence" value="ECO:0007669"/>
    <property type="project" value="UniProtKB-KW"/>
</dbReference>
<evidence type="ECO:0000256" key="6">
    <source>
        <dbReference type="ARBA" id="ARBA00023000"/>
    </source>
</evidence>
<reference evidence="8" key="1">
    <citation type="journal article" date="2020" name="Nature">
        <title>Giant virus diversity and host interactions through global metagenomics.</title>
        <authorList>
            <person name="Schulz F."/>
            <person name="Roux S."/>
            <person name="Paez-Espino D."/>
            <person name="Jungbluth S."/>
            <person name="Walsh D.A."/>
            <person name="Denef V.J."/>
            <person name="McMahon K.D."/>
            <person name="Konstantinidis K.T."/>
            <person name="Eloe-Fadrosh E.A."/>
            <person name="Kyrpides N.C."/>
            <person name="Woyke T."/>
        </authorList>
    </citation>
    <scope>NUCLEOTIDE SEQUENCE</scope>
    <source>
        <strain evidence="8">GVMAG-M-3300025880-75</strain>
    </source>
</reference>
<dbReference type="NCBIfam" id="TIGR01445">
    <property type="entry name" value="intein_Nterm"/>
    <property type="match status" value="1"/>
</dbReference>
<dbReference type="GO" id="GO:0005524">
    <property type="term" value="F:ATP binding"/>
    <property type="evidence" value="ECO:0007669"/>
    <property type="project" value="UniProtKB-KW"/>
</dbReference>
<dbReference type="PANTHER" id="PTHR11274:SF0">
    <property type="entry name" value="GENERAL TRANSCRIPTION AND DNA REPAIR FACTOR IIH HELICASE SUBUNIT XPB"/>
    <property type="match status" value="1"/>
</dbReference>
<evidence type="ECO:0000256" key="4">
    <source>
        <dbReference type="ARBA" id="ARBA00022813"/>
    </source>
</evidence>
<keyword evidence="4" id="KW-0068">Autocatalytic cleavage</keyword>
<dbReference type="InterPro" id="IPR006142">
    <property type="entry name" value="INTEIN"/>
</dbReference>
<protein>
    <recommendedName>
        <fullName evidence="7">DOD-type homing endonuclease domain-containing protein</fullName>
    </recommendedName>
</protein>
<proteinExistence type="predicted"/>
<dbReference type="Pfam" id="PF14890">
    <property type="entry name" value="Intein_splicing"/>
    <property type="match status" value="1"/>
</dbReference>